<comment type="caution">
    <text evidence="3">The sequence shown here is derived from an EMBL/GenBank/DDBJ whole genome shotgun (WGS) entry which is preliminary data.</text>
</comment>
<dbReference type="AlphaFoldDB" id="A0A3B9INJ3"/>
<dbReference type="GO" id="GO:0003677">
    <property type="term" value="F:DNA binding"/>
    <property type="evidence" value="ECO:0007669"/>
    <property type="project" value="UniProtKB-KW"/>
</dbReference>
<reference evidence="3 4" key="1">
    <citation type="journal article" date="2018" name="Nat. Biotechnol.">
        <title>A standardized bacterial taxonomy based on genome phylogeny substantially revises the tree of life.</title>
        <authorList>
            <person name="Parks D.H."/>
            <person name="Chuvochina M."/>
            <person name="Waite D.W."/>
            <person name="Rinke C."/>
            <person name="Skarshewski A."/>
            <person name="Chaumeil P.A."/>
            <person name="Hugenholtz P."/>
        </authorList>
    </citation>
    <scope>NUCLEOTIDE SEQUENCE [LARGE SCALE GENOMIC DNA]</scope>
    <source>
        <strain evidence="3">UBA8739</strain>
    </source>
</reference>
<dbReference type="EMBL" id="DMAI01000297">
    <property type="protein sequence ID" value="HAE49330.1"/>
    <property type="molecule type" value="Genomic_DNA"/>
</dbReference>
<protein>
    <submittedName>
        <fullName evidence="3">Transcriptional regulator</fullName>
    </submittedName>
</protein>
<proteinExistence type="predicted"/>
<evidence type="ECO:0000313" key="4">
    <source>
        <dbReference type="Proteomes" id="UP000257706"/>
    </source>
</evidence>
<dbReference type="PROSITE" id="PS50943">
    <property type="entry name" value="HTH_CROC1"/>
    <property type="match status" value="1"/>
</dbReference>
<dbReference type="InterPro" id="IPR050807">
    <property type="entry name" value="TransReg_Diox_bact_type"/>
</dbReference>
<feature type="domain" description="HTH cro/C1-type" evidence="2">
    <location>
        <begin position="51"/>
        <end position="105"/>
    </location>
</feature>
<dbReference type="GO" id="GO:0005829">
    <property type="term" value="C:cytosol"/>
    <property type="evidence" value="ECO:0007669"/>
    <property type="project" value="TreeGrafter"/>
</dbReference>
<dbReference type="Gene3D" id="1.10.260.40">
    <property type="entry name" value="lambda repressor-like DNA-binding domains"/>
    <property type="match status" value="1"/>
</dbReference>
<organism evidence="3 4">
    <name type="scientific">Tistrella mobilis</name>
    <dbReference type="NCBI Taxonomy" id="171437"/>
    <lineage>
        <taxon>Bacteria</taxon>
        <taxon>Pseudomonadati</taxon>
        <taxon>Pseudomonadota</taxon>
        <taxon>Alphaproteobacteria</taxon>
        <taxon>Geminicoccales</taxon>
        <taxon>Geminicoccaceae</taxon>
        <taxon>Tistrella</taxon>
    </lineage>
</organism>
<dbReference type="Pfam" id="PF01381">
    <property type="entry name" value="HTH_3"/>
    <property type="match status" value="1"/>
</dbReference>
<keyword evidence="1" id="KW-0238">DNA-binding</keyword>
<dbReference type="SMART" id="SM00530">
    <property type="entry name" value="HTH_XRE"/>
    <property type="match status" value="1"/>
</dbReference>
<dbReference type="SUPFAM" id="SSF47413">
    <property type="entry name" value="lambda repressor-like DNA-binding domains"/>
    <property type="match status" value="1"/>
</dbReference>
<dbReference type="InterPro" id="IPR010982">
    <property type="entry name" value="Lambda_DNA-bd_dom_sf"/>
</dbReference>
<dbReference type="InterPro" id="IPR001387">
    <property type="entry name" value="Cro/C1-type_HTH"/>
</dbReference>
<evidence type="ECO:0000259" key="2">
    <source>
        <dbReference type="PROSITE" id="PS50943"/>
    </source>
</evidence>
<dbReference type="GO" id="GO:0003700">
    <property type="term" value="F:DNA-binding transcription factor activity"/>
    <property type="evidence" value="ECO:0007669"/>
    <property type="project" value="TreeGrafter"/>
</dbReference>
<evidence type="ECO:0000313" key="3">
    <source>
        <dbReference type="EMBL" id="HAE49330.1"/>
    </source>
</evidence>
<evidence type="ECO:0000256" key="1">
    <source>
        <dbReference type="ARBA" id="ARBA00023125"/>
    </source>
</evidence>
<dbReference type="CDD" id="cd00093">
    <property type="entry name" value="HTH_XRE"/>
    <property type="match status" value="1"/>
</dbReference>
<sequence>MNGLTRQPNGIFRQRIVANTAPAFWRTGHFGGDIGVLIDYSGVDRLVGQRIRAWRQASGLTQAELGDRVGVTFQQIQKYERGHNRVSVSRLFGIAHALGVSPLTFMDGVDVAIPGEPGITDRLTWSSDPEVVCLVEACGRLPRHLRRGMVKVMTDMVDAVTMAAPLGAHHR</sequence>
<dbReference type="Proteomes" id="UP000257706">
    <property type="component" value="Unassembled WGS sequence"/>
</dbReference>
<dbReference type="PANTHER" id="PTHR46797">
    <property type="entry name" value="HTH-TYPE TRANSCRIPTIONAL REGULATOR"/>
    <property type="match status" value="1"/>
</dbReference>
<accession>A0A3B9INJ3</accession>
<name>A0A3B9INJ3_9PROT</name>
<gene>
    <name evidence="3" type="ORF">DCK97_18080</name>
</gene>
<dbReference type="PANTHER" id="PTHR46797:SF19">
    <property type="entry name" value="BLL2473 PROTEIN"/>
    <property type="match status" value="1"/>
</dbReference>